<proteinExistence type="predicted"/>
<name>A0A078APX6_STYLE</name>
<reference evidence="3 4" key="1">
    <citation type="submission" date="2014-06" db="EMBL/GenBank/DDBJ databases">
        <authorList>
            <person name="Swart Estienne"/>
        </authorList>
    </citation>
    <scope>NUCLEOTIDE SEQUENCE [LARGE SCALE GENOMIC DNA]</scope>
    <source>
        <strain evidence="3 4">130c</strain>
    </source>
</reference>
<evidence type="ECO:0000313" key="3">
    <source>
        <dbReference type="EMBL" id="CDW83003.1"/>
    </source>
</evidence>
<gene>
    <name evidence="3" type="primary">Contig12159.g13001</name>
    <name evidence="3" type="ORF">STYLEM_12042</name>
</gene>
<feature type="region of interest" description="Disordered" evidence="2">
    <location>
        <begin position="143"/>
        <end position="202"/>
    </location>
</feature>
<dbReference type="EMBL" id="CCKQ01011439">
    <property type="protein sequence ID" value="CDW83003.1"/>
    <property type="molecule type" value="Genomic_DNA"/>
</dbReference>
<accession>A0A078APX6</accession>
<dbReference type="AlphaFoldDB" id="A0A078APX6"/>
<evidence type="ECO:0000256" key="2">
    <source>
        <dbReference type="SAM" id="MobiDB-lite"/>
    </source>
</evidence>
<protein>
    <submittedName>
        <fullName evidence="3">Uncharacterized protein</fullName>
    </submittedName>
</protein>
<dbReference type="InParanoid" id="A0A078APX6"/>
<feature type="coiled-coil region" evidence="1">
    <location>
        <begin position="231"/>
        <end position="258"/>
    </location>
</feature>
<evidence type="ECO:0000256" key="1">
    <source>
        <dbReference type="SAM" id="Coils"/>
    </source>
</evidence>
<keyword evidence="1" id="KW-0175">Coiled coil</keyword>
<keyword evidence="4" id="KW-1185">Reference proteome</keyword>
<dbReference type="OrthoDB" id="10664056at2759"/>
<evidence type="ECO:0000313" key="4">
    <source>
        <dbReference type="Proteomes" id="UP000039865"/>
    </source>
</evidence>
<sequence>MDQFFNQNIETYFKQFHQASDSHGAAELISDSDENIYDRIEERVSEMIRKPEFIDKTIINLPDIAGIIKPLECAVFSKKECPLCKKSMGTRRELRRNQNIESVIHILRPIINLYEDQQFASSSQLKENFLQEMRDLAEIKEKQQMQMSKANKEDEKIESEDLESQDSNFLRNLTERQVGRKRGSKQRQEEEEESDNENGELDIFEIEQRQIRRKVSRLRQGGKGQNNLSVEDSLQEKLMHIAQQNSDLNNKLDELKNHLASPEEIKYYTNYERLKVQLRNDQNFIRRNLKILERLPVLDLKIKILFDEDLKTLAFPSVKEFIFRASSDTTLEIAAKVLSNKNQHPNLWRYYSFSVIRKRKVGEDQYEQYEFEIKNMKKSFGDFKDDIDQNDLVLFYKIECEFESPFVCIQNLRNGNSMIREKE</sequence>
<feature type="compositionally biased region" description="Acidic residues" evidence="2">
    <location>
        <begin position="189"/>
        <end position="202"/>
    </location>
</feature>
<dbReference type="Proteomes" id="UP000039865">
    <property type="component" value="Unassembled WGS sequence"/>
</dbReference>
<organism evidence="3 4">
    <name type="scientific">Stylonychia lemnae</name>
    <name type="common">Ciliate</name>
    <dbReference type="NCBI Taxonomy" id="5949"/>
    <lineage>
        <taxon>Eukaryota</taxon>
        <taxon>Sar</taxon>
        <taxon>Alveolata</taxon>
        <taxon>Ciliophora</taxon>
        <taxon>Intramacronucleata</taxon>
        <taxon>Spirotrichea</taxon>
        <taxon>Stichotrichia</taxon>
        <taxon>Sporadotrichida</taxon>
        <taxon>Oxytrichidae</taxon>
        <taxon>Stylonychinae</taxon>
        <taxon>Stylonychia</taxon>
    </lineage>
</organism>